<accession>A0ABP9W2A9</accession>
<dbReference type="EMBL" id="BAABRO010000037">
    <property type="protein sequence ID" value="GAA5511131.1"/>
    <property type="molecule type" value="Genomic_DNA"/>
</dbReference>
<dbReference type="Proteomes" id="UP001416858">
    <property type="component" value="Unassembled WGS sequence"/>
</dbReference>
<keyword evidence="3" id="KW-1185">Reference proteome</keyword>
<organism evidence="2 3">
    <name type="scientific">Novipirellula caenicola</name>
    <dbReference type="NCBI Taxonomy" id="1536901"/>
    <lineage>
        <taxon>Bacteria</taxon>
        <taxon>Pseudomonadati</taxon>
        <taxon>Planctomycetota</taxon>
        <taxon>Planctomycetia</taxon>
        <taxon>Pirellulales</taxon>
        <taxon>Pirellulaceae</taxon>
        <taxon>Novipirellula</taxon>
    </lineage>
</organism>
<comment type="caution">
    <text evidence="2">The sequence shown here is derived from an EMBL/GenBank/DDBJ whole genome shotgun (WGS) entry which is preliminary data.</text>
</comment>
<name>A0ABP9W2A9_9BACT</name>
<feature type="region of interest" description="Disordered" evidence="1">
    <location>
        <begin position="88"/>
        <end position="112"/>
    </location>
</feature>
<sequence length="172" mass="19599">MTRSTLRQGRPKHKQLAYARFPEKNSDTLRRILARSIFFPPSAAPVTTGHFPVTLGGLNHIQFVPRYPLILHMARKVVSRKAKAAEAEAAEKLATAKNKASKKKASTRKSKKKQAEDVRLKLYWGVFSQNLKRVAVFEFDQKEDAEKRAQELSKGGKSPHFIQKVKEEIKFE</sequence>
<feature type="compositionally biased region" description="Basic residues" evidence="1">
    <location>
        <begin position="99"/>
        <end position="112"/>
    </location>
</feature>
<evidence type="ECO:0000313" key="3">
    <source>
        <dbReference type="Proteomes" id="UP001416858"/>
    </source>
</evidence>
<evidence type="ECO:0008006" key="4">
    <source>
        <dbReference type="Google" id="ProtNLM"/>
    </source>
</evidence>
<protein>
    <recommendedName>
        <fullName evidence="4">AP2 domain protein</fullName>
    </recommendedName>
</protein>
<evidence type="ECO:0000256" key="1">
    <source>
        <dbReference type="SAM" id="MobiDB-lite"/>
    </source>
</evidence>
<reference evidence="2 3" key="1">
    <citation type="submission" date="2024-02" db="EMBL/GenBank/DDBJ databases">
        <title>Rhodopirellula caenicola NBRC 110016.</title>
        <authorList>
            <person name="Ichikawa N."/>
            <person name="Katano-Makiyama Y."/>
            <person name="Hidaka K."/>
        </authorList>
    </citation>
    <scope>NUCLEOTIDE SEQUENCE [LARGE SCALE GENOMIC DNA]</scope>
    <source>
        <strain evidence="2 3">NBRC 110016</strain>
    </source>
</reference>
<evidence type="ECO:0000313" key="2">
    <source>
        <dbReference type="EMBL" id="GAA5511131.1"/>
    </source>
</evidence>
<gene>
    <name evidence="2" type="ORF">Rcae01_06644</name>
</gene>
<proteinExistence type="predicted"/>